<organism evidence="2 3">
    <name type="scientific">Ensete ventricosum</name>
    <name type="common">Abyssinian banana</name>
    <name type="synonym">Musa ensete</name>
    <dbReference type="NCBI Taxonomy" id="4639"/>
    <lineage>
        <taxon>Eukaryota</taxon>
        <taxon>Viridiplantae</taxon>
        <taxon>Streptophyta</taxon>
        <taxon>Embryophyta</taxon>
        <taxon>Tracheophyta</taxon>
        <taxon>Spermatophyta</taxon>
        <taxon>Magnoliopsida</taxon>
        <taxon>Liliopsida</taxon>
        <taxon>Zingiberales</taxon>
        <taxon>Musaceae</taxon>
        <taxon>Ensete</taxon>
    </lineage>
</organism>
<accession>A0A427AD58</accession>
<evidence type="ECO:0000256" key="1">
    <source>
        <dbReference type="SAM" id="MobiDB-lite"/>
    </source>
</evidence>
<comment type="caution">
    <text evidence="2">The sequence shown here is derived from an EMBL/GenBank/DDBJ whole genome shotgun (WGS) entry which is preliminary data.</text>
</comment>
<feature type="compositionally biased region" description="Basic residues" evidence="1">
    <location>
        <begin position="65"/>
        <end position="77"/>
    </location>
</feature>
<evidence type="ECO:0000313" key="3">
    <source>
        <dbReference type="Proteomes" id="UP000287651"/>
    </source>
</evidence>
<gene>
    <name evidence="2" type="ORF">B296_00013640</name>
</gene>
<dbReference type="Proteomes" id="UP000287651">
    <property type="component" value="Unassembled WGS sequence"/>
</dbReference>
<protein>
    <submittedName>
        <fullName evidence="2">Uncharacterized protein</fullName>
    </submittedName>
</protein>
<reference evidence="2 3" key="1">
    <citation type="journal article" date="2014" name="Agronomy (Basel)">
        <title>A Draft Genome Sequence for Ensete ventricosum, the Drought-Tolerant Tree Against Hunger.</title>
        <authorList>
            <person name="Harrison J."/>
            <person name="Moore K.A."/>
            <person name="Paszkiewicz K."/>
            <person name="Jones T."/>
            <person name="Grant M."/>
            <person name="Ambacheew D."/>
            <person name="Muzemil S."/>
            <person name="Studholme D.J."/>
        </authorList>
    </citation>
    <scope>NUCLEOTIDE SEQUENCE [LARGE SCALE GENOMIC DNA]</scope>
</reference>
<sequence>MKPDIYKYIKHNDDTLSAEFWQKREGGKGLRELAEEKEKVKEQRTKRKRKRKRRIGRVDGEGKKERRGKRTWRRRSGRGCLPEVK</sequence>
<feature type="region of interest" description="Disordered" evidence="1">
    <location>
        <begin position="32"/>
        <end position="85"/>
    </location>
</feature>
<dbReference type="EMBL" id="AMZH03002853">
    <property type="protein sequence ID" value="RRT74197.1"/>
    <property type="molecule type" value="Genomic_DNA"/>
</dbReference>
<feature type="compositionally biased region" description="Basic residues" evidence="1">
    <location>
        <begin position="44"/>
        <end position="55"/>
    </location>
</feature>
<evidence type="ECO:0000313" key="2">
    <source>
        <dbReference type="EMBL" id="RRT74197.1"/>
    </source>
</evidence>
<name>A0A427AD58_ENSVE</name>
<feature type="compositionally biased region" description="Basic and acidic residues" evidence="1">
    <location>
        <begin position="32"/>
        <end position="43"/>
    </location>
</feature>
<proteinExistence type="predicted"/>
<dbReference type="AlphaFoldDB" id="A0A427AD58"/>